<accession>A0AAD4MRA2</accession>
<dbReference type="EMBL" id="JAKKPZ010000190">
    <property type="protein sequence ID" value="KAI1699163.1"/>
    <property type="molecule type" value="Genomic_DNA"/>
</dbReference>
<proteinExistence type="predicted"/>
<protein>
    <submittedName>
        <fullName evidence="2">Uncharacterized protein</fullName>
    </submittedName>
</protein>
<dbReference type="Proteomes" id="UP001201812">
    <property type="component" value="Unassembled WGS sequence"/>
</dbReference>
<keyword evidence="1" id="KW-0472">Membrane</keyword>
<keyword evidence="1" id="KW-1133">Transmembrane helix</keyword>
<evidence type="ECO:0000256" key="1">
    <source>
        <dbReference type="SAM" id="Phobius"/>
    </source>
</evidence>
<feature type="transmembrane region" description="Helical" evidence="1">
    <location>
        <begin position="85"/>
        <end position="110"/>
    </location>
</feature>
<evidence type="ECO:0000313" key="2">
    <source>
        <dbReference type="EMBL" id="KAI1699163.1"/>
    </source>
</evidence>
<evidence type="ECO:0000313" key="3">
    <source>
        <dbReference type="Proteomes" id="UP001201812"/>
    </source>
</evidence>
<keyword evidence="3" id="KW-1185">Reference proteome</keyword>
<organism evidence="2 3">
    <name type="scientific">Ditylenchus destructor</name>
    <dbReference type="NCBI Taxonomy" id="166010"/>
    <lineage>
        <taxon>Eukaryota</taxon>
        <taxon>Metazoa</taxon>
        <taxon>Ecdysozoa</taxon>
        <taxon>Nematoda</taxon>
        <taxon>Chromadorea</taxon>
        <taxon>Rhabditida</taxon>
        <taxon>Tylenchina</taxon>
        <taxon>Tylenchomorpha</taxon>
        <taxon>Sphaerularioidea</taxon>
        <taxon>Anguinidae</taxon>
        <taxon>Anguininae</taxon>
        <taxon>Ditylenchus</taxon>
    </lineage>
</organism>
<sequence>MYILDIAEIINAAVIDMWSELILESINKVLESNAQNCFKIQSIECFDKHSVVYEKFCIVSSKTLIHSIAHNPRQAMSEVLANNSVVPFVLGVVIGVPSVILYTIEAVVLLRNWSKFSSAFFRL</sequence>
<gene>
    <name evidence="2" type="ORF">DdX_17497</name>
</gene>
<name>A0AAD4MRA2_9BILA</name>
<reference evidence="2" key="1">
    <citation type="submission" date="2022-01" db="EMBL/GenBank/DDBJ databases">
        <title>Genome Sequence Resource for Two Populations of Ditylenchus destructor, the Migratory Endoparasitic Phytonematode.</title>
        <authorList>
            <person name="Zhang H."/>
            <person name="Lin R."/>
            <person name="Xie B."/>
        </authorList>
    </citation>
    <scope>NUCLEOTIDE SEQUENCE</scope>
    <source>
        <strain evidence="2">BazhouSP</strain>
    </source>
</reference>
<dbReference type="AlphaFoldDB" id="A0AAD4MRA2"/>
<comment type="caution">
    <text evidence="2">The sequence shown here is derived from an EMBL/GenBank/DDBJ whole genome shotgun (WGS) entry which is preliminary data.</text>
</comment>
<keyword evidence="1" id="KW-0812">Transmembrane</keyword>